<proteinExistence type="predicted"/>
<reference evidence="1" key="1">
    <citation type="journal article" date="2023" name="IScience">
        <title>Live-bearing cockroach genome reveals convergent evolutionary mechanisms linked to viviparity in insects and beyond.</title>
        <authorList>
            <person name="Fouks B."/>
            <person name="Harrison M.C."/>
            <person name="Mikhailova A.A."/>
            <person name="Marchal E."/>
            <person name="English S."/>
            <person name="Carruthers M."/>
            <person name="Jennings E.C."/>
            <person name="Chiamaka E.L."/>
            <person name="Frigard R.A."/>
            <person name="Pippel M."/>
            <person name="Attardo G.M."/>
            <person name="Benoit J.B."/>
            <person name="Bornberg-Bauer E."/>
            <person name="Tobe S.S."/>
        </authorList>
    </citation>
    <scope>NUCLEOTIDE SEQUENCE</scope>
    <source>
        <tissue evidence="1">Testes</tissue>
    </source>
</reference>
<dbReference type="Proteomes" id="UP001233999">
    <property type="component" value="Unassembled WGS sequence"/>
</dbReference>
<name>A0AAD7ZMP4_DIPPU</name>
<evidence type="ECO:0000313" key="2">
    <source>
        <dbReference type="Proteomes" id="UP001233999"/>
    </source>
</evidence>
<comment type="caution">
    <text evidence="1">The sequence shown here is derived from an EMBL/GenBank/DDBJ whole genome shotgun (WGS) entry which is preliminary data.</text>
</comment>
<keyword evidence="2" id="KW-1185">Reference proteome</keyword>
<feature type="non-terminal residue" evidence="1">
    <location>
        <position position="1"/>
    </location>
</feature>
<organism evidence="1 2">
    <name type="scientific">Diploptera punctata</name>
    <name type="common">Pacific beetle cockroach</name>
    <dbReference type="NCBI Taxonomy" id="6984"/>
    <lineage>
        <taxon>Eukaryota</taxon>
        <taxon>Metazoa</taxon>
        <taxon>Ecdysozoa</taxon>
        <taxon>Arthropoda</taxon>
        <taxon>Hexapoda</taxon>
        <taxon>Insecta</taxon>
        <taxon>Pterygota</taxon>
        <taxon>Neoptera</taxon>
        <taxon>Polyneoptera</taxon>
        <taxon>Dictyoptera</taxon>
        <taxon>Blattodea</taxon>
        <taxon>Blaberoidea</taxon>
        <taxon>Blaberidae</taxon>
        <taxon>Diplopterinae</taxon>
        <taxon>Diploptera</taxon>
    </lineage>
</organism>
<reference evidence="1" key="2">
    <citation type="submission" date="2023-05" db="EMBL/GenBank/DDBJ databases">
        <authorList>
            <person name="Fouks B."/>
        </authorList>
    </citation>
    <scope>NUCLEOTIDE SEQUENCE</scope>
    <source>
        <strain evidence="1">Stay&amp;Tobe</strain>
        <tissue evidence="1">Testes</tissue>
    </source>
</reference>
<dbReference type="EMBL" id="JASPKZ010007650">
    <property type="protein sequence ID" value="KAJ9583171.1"/>
    <property type="molecule type" value="Genomic_DNA"/>
</dbReference>
<accession>A0AAD7ZMP4</accession>
<evidence type="ECO:0000313" key="1">
    <source>
        <dbReference type="EMBL" id="KAJ9583171.1"/>
    </source>
</evidence>
<sequence>DVILHHNVYSVLIAASDILSSKCGEEILEVFGSFSAFTLASLLQSILRCACSRLLIRCLIKWRLQVKTTWINFLPFTLIDFSERPEQPDHNTL</sequence>
<dbReference type="AlphaFoldDB" id="A0AAD7ZMP4"/>
<gene>
    <name evidence="1" type="ORF">L9F63_022485</name>
</gene>
<protein>
    <submittedName>
        <fullName evidence="1">Uncharacterized protein</fullName>
    </submittedName>
</protein>
<feature type="non-terminal residue" evidence="1">
    <location>
        <position position="93"/>
    </location>
</feature>